<keyword evidence="2" id="KW-1133">Transmembrane helix</keyword>
<sequence>MNHSGDAADQVVNMTVRGVEVAANIAGKAALSLAAFLIAASKSQKRTRGRTRMRAFNGKPTKVFVIRSEDMKVFAEEARKYGVLYAAVINRKQPDGLVDVVVNANDAAKVNRIAERFALSTVEVDKIREDILEKRKAQENAPAEERETPPQDTHTIDNDTLDEMLEGSPKEQGQKQPEEVSQENPTMAGAEKQRTENSSPSAPISENKDNTAAEDIERKPSVRSQIKELREERKAKVQAEKQPQKAILRQTAHRQPKRKRKSKGKAR</sequence>
<protein>
    <submittedName>
        <fullName evidence="3">DUF3801 domain-containing protein</fullName>
    </submittedName>
</protein>
<feature type="transmembrane region" description="Helical" evidence="2">
    <location>
        <begin position="21"/>
        <end position="40"/>
    </location>
</feature>
<dbReference type="InterPro" id="IPR024234">
    <property type="entry name" value="DUF3801"/>
</dbReference>
<evidence type="ECO:0000256" key="1">
    <source>
        <dbReference type="SAM" id="MobiDB-lite"/>
    </source>
</evidence>
<name>A0ABR7EG55_9FIRM</name>
<comment type="caution">
    <text evidence="3">The sequence shown here is derived from an EMBL/GenBank/DDBJ whole genome shotgun (WGS) entry which is preliminary data.</text>
</comment>
<dbReference type="EMBL" id="JACOON010000005">
    <property type="protein sequence ID" value="MBC5648740.1"/>
    <property type="molecule type" value="Genomic_DNA"/>
</dbReference>
<feature type="region of interest" description="Disordered" evidence="1">
    <location>
        <begin position="135"/>
        <end position="267"/>
    </location>
</feature>
<dbReference type="Proteomes" id="UP000606889">
    <property type="component" value="Unassembled WGS sequence"/>
</dbReference>
<organism evidence="3 4">
    <name type="scientific">Christensenella tenuis</name>
    <dbReference type="NCBI Taxonomy" id="2763033"/>
    <lineage>
        <taxon>Bacteria</taxon>
        <taxon>Bacillati</taxon>
        <taxon>Bacillota</taxon>
        <taxon>Clostridia</taxon>
        <taxon>Christensenellales</taxon>
        <taxon>Christensenellaceae</taxon>
        <taxon>Christensenella</taxon>
    </lineage>
</organism>
<evidence type="ECO:0000313" key="4">
    <source>
        <dbReference type="Proteomes" id="UP000606889"/>
    </source>
</evidence>
<keyword evidence="2" id="KW-0472">Membrane</keyword>
<accession>A0ABR7EG55</accession>
<feature type="compositionally biased region" description="Basic and acidic residues" evidence="1">
    <location>
        <begin position="206"/>
        <end position="243"/>
    </location>
</feature>
<keyword evidence="4" id="KW-1185">Reference proteome</keyword>
<evidence type="ECO:0000256" key="2">
    <source>
        <dbReference type="SAM" id="Phobius"/>
    </source>
</evidence>
<proteinExistence type="predicted"/>
<evidence type="ECO:0000313" key="3">
    <source>
        <dbReference type="EMBL" id="MBC5648740.1"/>
    </source>
</evidence>
<dbReference type="RefSeq" id="WP_066522540.1">
    <property type="nucleotide sequence ID" value="NZ_JACOON010000005.1"/>
</dbReference>
<gene>
    <name evidence="3" type="ORF">H8S18_10370</name>
</gene>
<reference evidence="3 4" key="1">
    <citation type="submission" date="2020-08" db="EMBL/GenBank/DDBJ databases">
        <title>Genome public.</title>
        <authorList>
            <person name="Liu C."/>
            <person name="Sun Q."/>
        </authorList>
    </citation>
    <scope>NUCLEOTIDE SEQUENCE [LARGE SCALE GENOMIC DNA]</scope>
    <source>
        <strain evidence="3 4">NSJ-35</strain>
    </source>
</reference>
<dbReference type="Pfam" id="PF12687">
    <property type="entry name" value="DUF3801"/>
    <property type="match status" value="1"/>
</dbReference>
<feature type="compositionally biased region" description="Basic and acidic residues" evidence="1">
    <location>
        <begin position="135"/>
        <end position="157"/>
    </location>
</feature>
<feature type="compositionally biased region" description="Basic and acidic residues" evidence="1">
    <location>
        <begin position="168"/>
        <end position="178"/>
    </location>
</feature>
<keyword evidence="2" id="KW-0812">Transmembrane</keyword>
<feature type="compositionally biased region" description="Basic residues" evidence="1">
    <location>
        <begin position="251"/>
        <end position="267"/>
    </location>
</feature>